<evidence type="ECO:0000313" key="2">
    <source>
        <dbReference type="Proteomes" id="UP000475862"/>
    </source>
</evidence>
<proteinExistence type="predicted"/>
<dbReference type="Gene3D" id="3.30.420.10">
    <property type="entry name" value="Ribonuclease H-like superfamily/Ribonuclease H"/>
    <property type="match status" value="1"/>
</dbReference>
<sequence>MPILYNMIRILINLLFNIRFNGVQNLNIFIDRFDSQKSCESCKYVNFLVSYSTHNIIVILLSVAVRLSYDYASSILSCRQSTRGGLRTPRDVYFQSYIIFFFLWRVKYNKVPSRAHYTIPVREYLDREYPGKWIGRRGPIEWPPRSPDLTPIDFFLWGHLKTVVYKTPNDNIEMNSKTDYTTVKNSLDNVFPKFFVSDKIFDLRVPILIFKKSLKNNNNNKTTLERALFSVLRGLQHDHF</sequence>
<accession>A0A6G0TNL2</accession>
<dbReference type="AlphaFoldDB" id="A0A6G0TNL2"/>
<dbReference type="PANTHER" id="PTHR47326">
    <property type="entry name" value="TRANSPOSABLE ELEMENT TC3 TRANSPOSASE-LIKE PROTEIN"/>
    <property type="match status" value="1"/>
</dbReference>
<keyword evidence="2" id="KW-1185">Reference proteome</keyword>
<comment type="caution">
    <text evidence="1">The sequence shown here is derived from an EMBL/GenBank/DDBJ whole genome shotgun (WGS) entry which is preliminary data.</text>
</comment>
<dbReference type="PANTHER" id="PTHR47326:SF1">
    <property type="entry name" value="HTH PSQ-TYPE DOMAIN-CONTAINING PROTEIN"/>
    <property type="match status" value="1"/>
</dbReference>
<dbReference type="GO" id="GO:0003676">
    <property type="term" value="F:nucleic acid binding"/>
    <property type="evidence" value="ECO:0007669"/>
    <property type="project" value="InterPro"/>
</dbReference>
<protein>
    <submittedName>
        <fullName evidence="1">Uncharacterized protein</fullName>
    </submittedName>
</protein>
<dbReference type="OrthoDB" id="6620868at2759"/>
<reference evidence="1 2" key="1">
    <citation type="submission" date="2019-08" db="EMBL/GenBank/DDBJ databases">
        <title>The genome of the soybean aphid Biotype 1, its phylome, world population structure and adaptation to the North American continent.</title>
        <authorList>
            <person name="Giordano R."/>
            <person name="Donthu R.K."/>
            <person name="Hernandez A.G."/>
            <person name="Wright C.L."/>
            <person name="Zimin A.V."/>
        </authorList>
    </citation>
    <scope>NUCLEOTIDE SEQUENCE [LARGE SCALE GENOMIC DNA]</scope>
    <source>
        <tissue evidence="1">Whole aphids</tissue>
    </source>
</reference>
<dbReference type="Proteomes" id="UP000475862">
    <property type="component" value="Unassembled WGS sequence"/>
</dbReference>
<gene>
    <name evidence="1" type="ORF">AGLY_007430</name>
</gene>
<evidence type="ECO:0000313" key="1">
    <source>
        <dbReference type="EMBL" id="KAE9536207.1"/>
    </source>
</evidence>
<organism evidence="1 2">
    <name type="scientific">Aphis glycines</name>
    <name type="common">Soybean aphid</name>
    <dbReference type="NCBI Taxonomy" id="307491"/>
    <lineage>
        <taxon>Eukaryota</taxon>
        <taxon>Metazoa</taxon>
        <taxon>Ecdysozoa</taxon>
        <taxon>Arthropoda</taxon>
        <taxon>Hexapoda</taxon>
        <taxon>Insecta</taxon>
        <taxon>Pterygota</taxon>
        <taxon>Neoptera</taxon>
        <taxon>Paraneoptera</taxon>
        <taxon>Hemiptera</taxon>
        <taxon>Sternorrhyncha</taxon>
        <taxon>Aphidomorpha</taxon>
        <taxon>Aphidoidea</taxon>
        <taxon>Aphididae</taxon>
        <taxon>Aphidini</taxon>
        <taxon>Aphis</taxon>
        <taxon>Aphis</taxon>
    </lineage>
</organism>
<dbReference type="InterPro" id="IPR036397">
    <property type="entry name" value="RNaseH_sf"/>
</dbReference>
<dbReference type="EMBL" id="VYZN01000024">
    <property type="protein sequence ID" value="KAE9536207.1"/>
    <property type="molecule type" value="Genomic_DNA"/>
</dbReference>
<name>A0A6G0TNL2_APHGL</name>